<organism evidence="2 3">
    <name type="scientific">Rhodohalobacter mucosus</name>
    <dbReference type="NCBI Taxonomy" id="2079485"/>
    <lineage>
        <taxon>Bacteria</taxon>
        <taxon>Pseudomonadati</taxon>
        <taxon>Balneolota</taxon>
        <taxon>Balneolia</taxon>
        <taxon>Balneolales</taxon>
        <taxon>Balneolaceae</taxon>
        <taxon>Rhodohalobacter</taxon>
    </lineage>
</organism>
<keyword evidence="3" id="KW-1185">Reference proteome</keyword>
<sequence length="161" mass="19242">MHAMFIQQEAEHFYNSYLILKENRESLIQQKSISTNKVEKISNFGHYPTMGVEIVCLSFSVELYIKSLHYVVSQDVPRGHNILSLFRKLPNHIQEELFCNPSVEKYGWDFDEFEEMIYTISDSFEKWRYSYESTSLKYNSYFALVFVEAIRNTIKSVRHRR</sequence>
<comment type="caution">
    <text evidence="2">The sequence shown here is derived from an EMBL/GenBank/DDBJ whole genome shotgun (WGS) entry which is preliminary data.</text>
</comment>
<evidence type="ECO:0000313" key="2">
    <source>
        <dbReference type="EMBL" id="PWN06712.1"/>
    </source>
</evidence>
<evidence type="ECO:0000313" key="3">
    <source>
        <dbReference type="Proteomes" id="UP000245533"/>
    </source>
</evidence>
<dbReference type="InterPro" id="IPR007842">
    <property type="entry name" value="HEPN_dom"/>
</dbReference>
<gene>
    <name evidence="2" type="ORF">DDZ15_09360</name>
</gene>
<dbReference type="Gene3D" id="1.20.120.330">
    <property type="entry name" value="Nucleotidyltransferases domain 2"/>
    <property type="match status" value="1"/>
</dbReference>
<dbReference type="EMBL" id="QGGB01000006">
    <property type="protein sequence ID" value="PWN06712.1"/>
    <property type="molecule type" value="Genomic_DNA"/>
</dbReference>
<evidence type="ECO:0000259" key="1">
    <source>
        <dbReference type="Pfam" id="PF05168"/>
    </source>
</evidence>
<dbReference type="Proteomes" id="UP000245533">
    <property type="component" value="Unassembled WGS sequence"/>
</dbReference>
<dbReference type="Pfam" id="PF05168">
    <property type="entry name" value="HEPN"/>
    <property type="match status" value="1"/>
</dbReference>
<name>A0A316TVZ8_9BACT</name>
<reference evidence="2 3" key="1">
    <citation type="submission" date="2018-05" db="EMBL/GenBank/DDBJ databases">
        <title>Rhodohalobacter halophilus gen. nov., sp. nov., a moderately halophilic member of the family Balneolaceae.</title>
        <authorList>
            <person name="Liu Z.-W."/>
        </authorList>
    </citation>
    <scope>NUCLEOTIDE SEQUENCE [LARGE SCALE GENOMIC DNA]</scope>
    <source>
        <strain evidence="2 3">8A47</strain>
    </source>
</reference>
<dbReference type="AlphaFoldDB" id="A0A316TVZ8"/>
<feature type="domain" description="HEPN" evidence="1">
    <location>
        <begin position="60"/>
        <end position="155"/>
    </location>
</feature>
<protein>
    <recommendedName>
        <fullName evidence="1">HEPN domain-containing protein</fullName>
    </recommendedName>
</protein>
<accession>A0A316TVZ8</accession>
<proteinExistence type="predicted"/>